<reference evidence="2 3" key="1">
    <citation type="journal article" date="2019" name="Int. J. Syst. Evol. Microbiol.">
        <title>The Global Catalogue of Microorganisms (GCM) 10K type strain sequencing project: providing services to taxonomists for standard genome sequencing and annotation.</title>
        <authorList>
            <consortium name="The Broad Institute Genomics Platform"/>
            <consortium name="The Broad Institute Genome Sequencing Center for Infectious Disease"/>
            <person name="Wu L."/>
            <person name="Ma J."/>
        </authorList>
    </citation>
    <scope>NUCLEOTIDE SEQUENCE [LARGE SCALE GENOMIC DNA]</scope>
    <source>
        <strain evidence="2 3">JCM 13004</strain>
    </source>
</reference>
<gene>
    <name evidence="2" type="ORF">GCM10009665_74890</name>
</gene>
<dbReference type="EMBL" id="BAAALF010000287">
    <property type="protein sequence ID" value="GAA1068961.1"/>
    <property type="molecule type" value="Genomic_DNA"/>
</dbReference>
<proteinExistence type="predicted"/>
<comment type="caution">
    <text evidence="2">The sequence shown here is derived from an EMBL/GenBank/DDBJ whole genome shotgun (WGS) entry which is preliminary data.</text>
</comment>
<organism evidence="2 3">
    <name type="scientific">Kitasatospora nipponensis</name>
    <dbReference type="NCBI Taxonomy" id="258049"/>
    <lineage>
        <taxon>Bacteria</taxon>
        <taxon>Bacillati</taxon>
        <taxon>Actinomycetota</taxon>
        <taxon>Actinomycetes</taxon>
        <taxon>Kitasatosporales</taxon>
        <taxon>Streptomycetaceae</taxon>
        <taxon>Kitasatospora</taxon>
    </lineage>
</organism>
<dbReference type="Proteomes" id="UP001500037">
    <property type="component" value="Unassembled WGS sequence"/>
</dbReference>
<accession>A0ABN1T8I6</accession>
<feature type="region of interest" description="Disordered" evidence="1">
    <location>
        <begin position="63"/>
        <end position="91"/>
    </location>
</feature>
<protein>
    <submittedName>
        <fullName evidence="2">Uncharacterized protein</fullName>
    </submittedName>
</protein>
<evidence type="ECO:0000256" key="1">
    <source>
        <dbReference type="SAM" id="MobiDB-lite"/>
    </source>
</evidence>
<evidence type="ECO:0000313" key="3">
    <source>
        <dbReference type="Proteomes" id="UP001500037"/>
    </source>
</evidence>
<evidence type="ECO:0000313" key="2">
    <source>
        <dbReference type="EMBL" id="GAA1068961.1"/>
    </source>
</evidence>
<feature type="compositionally biased region" description="Basic and acidic residues" evidence="1">
    <location>
        <begin position="63"/>
        <end position="81"/>
    </location>
</feature>
<keyword evidence="3" id="KW-1185">Reference proteome</keyword>
<sequence length="91" mass="9820">MLSAAAAAIAAAVTPMARAIRRVAFIGLLLEAFGDWGRPGMAHQLLSMARELHPQLGRSDRRYRLTADDANRPRAPIDSRKAPCGPVVRSS</sequence>
<name>A0ABN1T8I6_9ACTN</name>